<gene>
    <name evidence="7 9" type="primary">lpxD</name>
    <name evidence="9" type="ORF">AB6M95_06580</name>
</gene>
<dbReference type="PANTHER" id="PTHR43378:SF2">
    <property type="entry name" value="UDP-3-O-ACYLGLUCOSAMINE N-ACYLTRANSFERASE 1, MITOCHONDRIAL-RELATED"/>
    <property type="match status" value="1"/>
</dbReference>
<keyword evidence="10" id="KW-1185">Reference proteome</keyword>
<sequence>MTIKLSALAAKLGLEYTGADRDIAGVNTLEKAGPDDLSFLVNPKYLHQLETTKAGCVLTSGSYAAKVPCALLSENVYMDLARVANVFARPQGCLEGVHTLAFVHPDADVAETATIYPFAFVGEGAVVGSDTVIFAGAYVGEGTVIGKGCILYPNCVVMGGLTLGDNVILQPGAVLGGDGYGYAQTPFGHMKIPQIGTVAVGDDVEIGSNTAIDRAALDTTRIGRGTKIDNLVQIGHNVEIGEHCLIIGQTGIGGSSVIGNGVVLAGQTGVPDNVRIGDGAMVAAQSGILGDVEPGAKLAGSPAIPAKAYFKAVGVCTPKLPELFKRVKNMEKELAALKAAAGVSDE</sequence>
<evidence type="ECO:0000256" key="2">
    <source>
        <dbReference type="ARBA" id="ARBA00022556"/>
    </source>
</evidence>
<proteinExistence type="inferred from homology"/>
<dbReference type="InterPro" id="IPR007691">
    <property type="entry name" value="LpxD"/>
</dbReference>
<feature type="active site" description="Proton acceptor" evidence="7">
    <location>
        <position position="236"/>
    </location>
</feature>
<dbReference type="EMBL" id="JBGLYH010000013">
    <property type="protein sequence ID" value="MEZ7196408.1"/>
    <property type="molecule type" value="Genomic_DNA"/>
</dbReference>
<dbReference type="Pfam" id="PF00132">
    <property type="entry name" value="Hexapep"/>
    <property type="match status" value="2"/>
</dbReference>
<evidence type="ECO:0000256" key="6">
    <source>
        <dbReference type="ARBA" id="ARBA00023315"/>
    </source>
</evidence>
<feature type="domain" description="UDP-3-O-[3-hydroxymyristoyl] glucosamine N-acyltransferase non-repeat region" evidence="8">
    <location>
        <begin position="20"/>
        <end position="85"/>
    </location>
</feature>
<evidence type="ECO:0000259" key="8">
    <source>
        <dbReference type="Pfam" id="PF04613"/>
    </source>
</evidence>
<dbReference type="Gene3D" id="3.40.1390.10">
    <property type="entry name" value="MurE/MurF, N-terminal domain"/>
    <property type="match status" value="1"/>
</dbReference>
<keyword evidence="2 7" id="KW-0441">Lipid A biosynthesis</keyword>
<keyword evidence="4 7" id="KW-0677">Repeat</keyword>
<comment type="catalytic activity">
    <reaction evidence="7">
        <text>a UDP-3-O-[(3R)-3-hydroxyacyl]-alpha-D-glucosamine + a (3R)-hydroxyacyl-[ACP] = a UDP-2-N,3-O-bis[(3R)-3-hydroxyacyl]-alpha-D-glucosamine + holo-[ACP] + H(+)</text>
        <dbReference type="Rhea" id="RHEA:53836"/>
        <dbReference type="Rhea" id="RHEA-COMP:9685"/>
        <dbReference type="Rhea" id="RHEA-COMP:9945"/>
        <dbReference type="ChEBI" id="CHEBI:15378"/>
        <dbReference type="ChEBI" id="CHEBI:64479"/>
        <dbReference type="ChEBI" id="CHEBI:78827"/>
        <dbReference type="ChEBI" id="CHEBI:137740"/>
        <dbReference type="ChEBI" id="CHEBI:137748"/>
        <dbReference type="EC" id="2.3.1.191"/>
    </reaction>
</comment>
<name>A0ABV4K3I0_9BACT</name>
<dbReference type="InterPro" id="IPR020573">
    <property type="entry name" value="UDP_GlcNAc_AcTrfase_non-rep"/>
</dbReference>
<comment type="similarity">
    <text evidence="7">Belongs to the transferase hexapeptide repeat family. LpxD subfamily.</text>
</comment>
<dbReference type="CDD" id="cd03352">
    <property type="entry name" value="LbH_LpxD"/>
    <property type="match status" value="1"/>
</dbReference>
<dbReference type="PROSITE" id="PS00101">
    <property type="entry name" value="HEXAPEP_TRANSFERASES"/>
    <property type="match status" value="1"/>
</dbReference>
<organism evidence="9 10">
    <name type="scientific">Pseudodesulfovibrio karagichevae</name>
    <dbReference type="NCBI Taxonomy" id="3239305"/>
    <lineage>
        <taxon>Bacteria</taxon>
        <taxon>Pseudomonadati</taxon>
        <taxon>Thermodesulfobacteriota</taxon>
        <taxon>Desulfovibrionia</taxon>
        <taxon>Desulfovibrionales</taxon>
        <taxon>Desulfovibrionaceae</taxon>
    </lineage>
</organism>
<evidence type="ECO:0000256" key="4">
    <source>
        <dbReference type="ARBA" id="ARBA00022737"/>
    </source>
</evidence>
<dbReference type="Proteomes" id="UP001568698">
    <property type="component" value="Unassembled WGS sequence"/>
</dbReference>
<dbReference type="PANTHER" id="PTHR43378">
    <property type="entry name" value="UDP-3-O-ACYLGLUCOSAMINE N-ACYLTRANSFERASE"/>
    <property type="match status" value="1"/>
</dbReference>
<dbReference type="Pfam" id="PF04613">
    <property type="entry name" value="LpxD"/>
    <property type="match status" value="1"/>
</dbReference>
<accession>A0ABV4K3I0</accession>
<evidence type="ECO:0000256" key="5">
    <source>
        <dbReference type="ARBA" id="ARBA00023098"/>
    </source>
</evidence>
<keyword evidence="5 7" id="KW-0443">Lipid metabolism</keyword>
<comment type="caution">
    <text evidence="9">The sequence shown here is derived from an EMBL/GenBank/DDBJ whole genome shotgun (WGS) entry which is preliminary data.</text>
</comment>
<dbReference type="InterPro" id="IPR018357">
    <property type="entry name" value="Hexapep_transf_CS"/>
</dbReference>
<evidence type="ECO:0000313" key="10">
    <source>
        <dbReference type="Proteomes" id="UP001568698"/>
    </source>
</evidence>
<comment type="function">
    <text evidence="7">Catalyzes the N-acylation of UDP-3-O-acylglucosamine using 3-hydroxyacyl-ACP as the acyl donor. Is involved in the biosynthesis of lipid A, a phosphorylated glycolipid that anchors the lipopolysaccharide to the outer membrane of the cell.</text>
</comment>
<comment type="pathway">
    <text evidence="7">Bacterial outer membrane biogenesis; LPS lipid A biosynthesis.</text>
</comment>
<evidence type="ECO:0000313" key="9">
    <source>
        <dbReference type="EMBL" id="MEZ7196408.1"/>
    </source>
</evidence>
<dbReference type="InterPro" id="IPR011004">
    <property type="entry name" value="Trimer_LpxA-like_sf"/>
</dbReference>
<dbReference type="HAMAP" id="MF_00523">
    <property type="entry name" value="LpxD"/>
    <property type="match status" value="1"/>
</dbReference>
<dbReference type="NCBIfam" id="NF002060">
    <property type="entry name" value="PRK00892.1"/>
    <property type="match status" value="1"/>
</dbReference>
<evidence type="ECO:0000256" key="7">
    <source>
        <dbReference type="HAMAP-Rule" id="MF_00523"/>
    </source>
</evidence>
<dbReference type="Gene3D" id="2.160.10.10">
    <property type="entry name" value="Hexapeptide repeat proteins"/>
    <property type="match status" value="1"/>
</dbReference>
<dbReference type="EC" id="2.3.1.191" evidence="7"/>
<comment type="subunit">
    <text evidence="7">Homotrimer.</text>
</comment>
<keyword evidence="1 7" id="KW-0444">Lipid biosynthesis</keyword>
<reference evidence="9 10" key="1">
    <citation type="submission" date="2024-08" db="EMBL/GenBank/DDBJ databases">
        <title>Sulfate-reducing bacteria isolated from formation water of the oil field in Kazakhstan and description of Pseudodesulfovibrio sp.</title>
        <authorList>
            <person name="Bidzhieva S.K."/>
            <person name="Tourova T.P."/>
            <person name="Grouzdev D.S."/>
            <person name="Beletsky A.V."/>
            <person name="Sokolova D.S."/>
            <person name="Samigullina S.R."/>
            <person name="Poltaraus A.B."/>
            <person name="Avtukh A.N."/>
            <person name="Tereshina V.M."/>
            <person name="Zhaparov N.S."/>
            <person name="Mardanov A.V."/>
            <person name="Nazina T.N."/>
        </authorList>
    </citation>
    <scope>NUCLEOTIDE SEQUENCE [LARGE SCALE GENOMIC DNA]</scope>
    <source>
        <strain evidence="9 10">9FUS</strain>
    </source>
</reference>
<evidence type="ECO:0000256" key="1">
    <source>
        <dbReference type="ARBA" id="ARBA00022516"/>
    </source>
</evidence>
<keyword evidence="3 7" id="KW-0808">Transferase</keyword>
<dbReference type="NCBIfam" id="TIGR01853">
    <property type="entry name" value="lipid_A_lpxD"/>
    <property type="match status" value="1"/>
</dbReference>
<dbReference type="SUPFAM" id="SSF51161">
    <property type="entry name" value="Trimeric LpxA-like enzymes"/>
    <property type="match status" value="1"/>
</dbReference>
<protein>
    <recommendedName>
        <fullName evidence="7">UDP-3-O-acylglucosamine N-acyltransferase</fullName>
        <ecNumber evidence="7">2.3.1.191</ecNumber>
    </recommendedName>
</protein>
<keyword evidence="6 7" id="KW-0012">Acyltransferase</keyword>
<dbReference type="GO" id="GO:0103118">
    <property type="term" value="F:UDP-3-O-[(3R)-3-hydroxyacyl]-glucosamine N-acyltransferase activity"/>
    <property type="evidence" value="ECO:0007669"/>
    <property type="project" value="UniProtKB-EC"/>
</dbReference>
<dbReference type="InterPro" id="IPR001451">
    <property type="entry name" value="Hexapep"/>
</dbReference>
<dbReference type="RefSeq" id="WP_371385944.1">
    <property type="nucleotide sequence ID" value="NZ_JBGLYH010000013.1"/>
</dbReference>
<evidence type="ECO:0000256" key="3">
    <source>
        <dbReference type="ARBA" id="ARBA00022679"/>
    </source>
</evidence>